<dbReference type="PANTHER" id="PTHR11806">
    <property type="entry name" value="GLUCOSE INHIBITED DIVISION PROTEIN A"/>
    <property type="match status" value="1"/>
</dbReference>
<dbReference type="SMART" id="SM01228">
    <property type="entry name" value="GIDA_assoc_3"/>
    <property type="match status" value="1"/>
</dbReference>
<reference evidence="6" key="1">
    <citation type="submission" date="2018-05" db="EMBL/GenBank/DDBJ databases">
        <authorList>
            <person name="Lanie J.A."/>
            <person name="Ng W.-L."/>
            <person name="Kazmierczak K.M."/>
            <person name="Andrzejewski T.M."/>
            <person name="Davidsen T.M."/>
            <person name="Wayne K.J."/>
            <person name="Tettelin H."/>
            <person name="Glass J.I."/>
            <person name="Rusch D."/>
            <person name="Podicherti R."/>
            <person name="Tsui H.-C.T."/>
            <person name="Winkler M.E."/>
        </authorList>
    </citation>
    <scope>NUCLEOTIDE SEQUENCE</scope>
</reference>
<dbReference type="GO" id="GO:0005829">
    <property type="term" value="C:cytosol"/>
    <property type="evidence" value="ECO:0007669"/>
    <property type="project" value="TreeGrafter"/>
</dbReference>
<comment type="similarity">
    <text evidence="2">Belongs to the MnmG family.</text>
</comment>
<dbReference type="Pfam" id="PF21680">
    <property type="entry name" value="GIDA_C_1st"/>
    <property type="match status" value="1"/>
</dbReference>
<evidence type="ECO:0000259" key="5">
    <source>
        <dbReference type="SMART" id="SM01228"/>
    </source>
</evidence>
<gene>
    <name evidence="6" type="ORF">METZ01_LOCUS79056</name>
</gene>
<dbReference type="InterPro" id="IPR004416">
    <property type="entry name" value="MnmG"/>
</dbReference>
<comment type="cofactor">
    <cofactor evidence="1">
        <name>FAD</name>
        <dbReference type="ChEBI" id="CHEBI:57692"/>
    </cofactor>
</comment>
<accession>A0A381UDA0</accession>
<dbReference type="InterPro" id="IPR049312">
    <property type="entry name" value="GIDA_C_N"/>
</dbReference>
<feature type="non-terminal residue" evidence="6">
    <location>
        <position position="1"/>
    </location>
</feature>
<dbReference type="PROSITE" id="PS01281">
    <property type="entry name" value="GIDA_2"/>
    <property type="match status" value="1"/>
</dbReference>
<dbReference type="FunFam" id="3.50.50.60:FF:000002">
    <property type="entry name" value="tRNA uridine 5-carboxymethylaminomethyl modification enzyme MnmG"/>
    <property type="match status" value="1"/>
</dbReference>
<name>A0A381UDA0_9ZZZZ</name>
<dbReference type="Gene3D" id="1.10.150.570">
    <property type="entry name" value="GidA associated domain, C-terminal subdomain"/>
    <property type="match status" value="1"/>
</dbReference>
<organism evidence="6">
    <name type="scientific">marine metagenome</name>
    <dbReference type="NCBI Taxonomy" id="408172"/>
    <lineage>
        <taxon>unclassified sequences</taxon>
        <taxon>metagenomes</taxon>
        <taxon>ecological metagenomes</taxon>
    </lineage>
</organism>
<dbReference type="InterPro" id="IPR047001">
    <property type="entry name" value="MnmG_C_subdom"/>
</dbReference>
<dbReference type="GO" id="GO:0030488">
    <property type="term" value="P:tRNA methylation"/>
    <property type="evidence" value="ECO:0007669"/>
    <property type="project" value="TreeGrafter"/>
</dbReference>
<feature type="domain" description="tRNA uridine 5-carboxymethylaminomethyl modification enzyme C-terminal subdomain" evidence="5">
    <location>
        <begin position="544"/>
        <end position="615"/>
    </location>
</feature>
<protein>
    <recommendedName>
        <fullName evidence="5">tRNA uridine 5-carboxymethylaminomethyl modification enzyme C-terminal subdomain domain-containing protein</fullName>
    </recommendedName>
</protein>
<dbReference type="InterPro" id="IPR040131">
    <property type="entry name" value="MnmG_N"/>
</dbReference>
<dbReference type="Gene3D" id="1.10.10.1800">
    <property type="entry name" value="tRNA uridine 5-carboxymethylaminomethyl modification enzyme MnmG/GidA"/>
    <property type="match status" value="1"/>
</dbReference>
<dbReference type="InterPro" id="IPR044920">
    <property type="entry name" value="MnmG_C_subdom_sf"/>
</dbReference>
<dbReference type="Gene3D" id="3.50.50.60">
    <property type="entry name" value="FAD/NAD(P)-binding domain"/>
    <property type="match status" value="2"/>
</dbReference>
<evidence type="ECO:0000256" key="2">
    <source>
        <dbReference type="ARBA" id="ARBA00007653"/>
    </source>
</evidence>
<dbReference type="GO" id="GO:0050660">
    <property type="term" value="F:flavin adenine dinucleotide binding"/>
    <property type="evidence" value="ECO:0007669"/>
    <property type="project" value="InterPro"/>
</dbReference>
<dbReference type="PANTHER" id="PTHR11806:SF0">
    <property type="entry name" value="PROTEIN MTO1 HOMOLOG, MITOCHONDRIAL"/>
    <property type="match status" value="1"/>
</dbReference>
<dbReference type="NCBIfam" id="TIGR00136">
    <property type="entry name" value="mnmG_gidA"/>
    <property type="match status" value="1"/>
</dbReference>
<dbReference type="InterPro" id="IPR026904">
    <property type="entry name" value="MnmG_C"/>
</dbReference>
<keyword evidence="3" id="KW-0285">Flavoprotein</keyword>
<dbReference type="HAMAP" id="MF_00129">
    <property type="entry name" value="MnmG_GidA"/>
    <property type="match status" value="1"/>
</dbReference>
<evidence type="ECO:0000256" key="1">
    <source>
        <dbReference type="ARBA" id="ARBA00001974"/>
    </source>
</evidence>
<dbReference type="InterPro" id="IPR036188">
    <property type="entry name" value="FAD/NAD-bd_sf"/>
</dbReference>
<evidence type="ECO:0000256" key="4">
    <source>
        <dbReference type="ARBA" id="ARBA00022827"/>
    </source>
</evidence>
<dbReference type="SUPFAM" id="SSF51905">
    <property type="entry name" value="FAD/NAD(P)-binding domain"/>
    <property type="match status" value="1"/>
</dbReference>
<dbReference type="EMBL" id="UINC01006217">
    <property type="protein sequence ID" value="SVA26202.1"/>
    <property type="molecule type" value="Genomic_DNA"/>
</dbReference>
<dbReference type="PROSITE" id="PS01280">
    <property type="entry name" value="GIDA_1"/>
    <property type="match status" value="1"/>
</dbReference>
<dbReference type="Pfam" id="PF01134">
    <property type="entry name" value="GIDA"/>
    <property type="match status" value="1"/>
</dbReference>
<dbReference type="FunFam" id="1.10.150.570:FF:000001">
    <property type="entry name" value="tRNA uridine 5-carboxymethylaminomethyl modification enzyme MnmG"/>
    <property type="match status" value="1"/>
</dbReference>
<evidence type="ECO:0000313" key="6">
    <source>
        <dbReference type="EMBL" id="SVA26202.1"/>
    </source>
</evidence>
<keyword evidence="4" id="KW-0274">FAD</keyword>
<evidence type="ECO:0000256" key="3">
    <source>
        <dbReference type="ARBA" id="ARBA00022630"/>
    </source>
</evidence>
<dbReference type="GO" id="GO:0002098">
    <property type="term" value="P:tRNA wobble uridine modification"/>
    <property type="evidence" value="ECO:0007669"/>
    <property type="project" value="InterPro"/>
</dbReference>
<dbReference type="InterPro" id="IPR002218">
    <property type="entry name" value="MnmG-rel"/>
</dbReference>
<proteinExistence type="inferred from homology"/>
<dbReference type="Pfam" id="PF13932">
    <property type="entry name" value="SAM_GIDA_C"/>
    <property type="match status" value="1"/>
</dbReference>
<dbReference type="AlphaFoldDB" id="A0A381UDA0"/>
<sequence length="619" mass="69076">VKQVNKYGTIIIGGGHAGTEAAFICSKMGIKTAVITMDSRAVGRMSCNPAIGGLAKGQMVREMDVLGGSMGEFTDLSGIQFKVLNRTKGRSVWSPRAQVDKRSYERLVRNKIDNQNIRLIEGEAVNVYVKNNRIHGVVLRTGDIVHSRAVIITCGTFLSGVIHIGGRKALAGRLGEGPSNGLTDGLISLGFKAGRLKTGTPPRIDKKSVLWDKTNEVFGDLSPVPFSYNTRNFSPPNIPCHTVRTNEHCHNIIKDNLEKSPMFTGDIAGIGPRYCPSIEDKIHRFSHHDSHTLFLEPEWLNSDQIYTNGFSTSLPESVQLQALRTIPALKRAVFYRPGYAIEYDFFHPAQLKSTLETKEVAGLFFAGQINGTSGYEEAGAQGLLAGINASAYIKESAPIVLSRDQSYIGVMIDDLVTKDTLEPYRMFTSRAEYRLMLRYSNTEERLYDISLSAGVLEPGKRKNIENRIRIKEKIRNAITHSLSPGDIKNRHFTLKQKQPAAAVLKRPEVSIYDFPERYFKNIDSENGLPEWSKNELFLDVEAEVKYEGYIKRHLKEVAKLKKNEFKKIPPEIDYFSMVGLSTEAKEKLSFVKPENIGQAMRISGITAADISVMMVNLLR</sequence>
<dbReference type="InterPro" id="IPR020595">
    <property type="entry name" value="MnmG-rel_CS"/>
</dbReference>